<evidence type="ECO:0000313" key="8">
    <source>
        <dbReference type="EMBL" id="CRI38702.1"/>
    </source>
</evidence>
<dbReference type="EC" id="2.7.1.71" evidence="7"/>
<keyword evidence="6 7" id="KW-0057">Aromatic amino acid biosynthesis</keyword>
<keyword evidence="5 7" id="KW-0067">ATP-binding</keyword>
<accession>A0A0F7WL14</accession>
<dbReference type="Gene3D" id="3.40.50.300">
    <property type="entry name" value="P-loop containing nucleotide triphosphate hydrolases"/>
    <property type="match status" value="1"/>
</dbReference>
<dbReference type="GO" id="GO:0004765">
    <property type="term" value="F:shikimate kinase activity"/>
    <property type="evidence" value="ECO:0007669"/>
    <property type="project" value="UniProtKB-UniRule"/>
</dbReference>
<evidence type="ECO:0000313" key="11">
    <source>
        <dbReference type="EMBL" id="CRI43179.1"/>
    </source>
</evidence>
<keyword evidence="2 7" id="KW-0808">Transferase</keyword>
<evidence type="ECO:0000313" key="14">
    <source>
        <dbReference type="EMBL" id="CRI47704.1"/>
    </source>
</evidence>
<evidence type="ECO:0000313" key="15">
    <source>
        <dbReference type="EMBL" id="CRI50029.1"/>
    </source>
</evidence>
<dbReference type="EMBL" id="LN847216">
    <property type="protein sequence ID" value="CRI44300.1"/>
    <property type="molecule type" value="Genomic_DNA"/>
</dbReference>
<evidence type="ECO:0000313" key="16">
    <source>
        <dbReference type="EMBL" id="CRI51111.1"/>
    </source>
</evidence>
<dbReference type="CDD" id="cd00464">
    <property type="entry name" value="SK"/>
    <property type="match status" value="1"/>
</dbReference>
<dbReference type="PATRIC" id="fig|83558.13.peg.1099"/>
<evidence type="ECO:0000313" key="18">
    <source>
        <dbReference type="EMBL" id="CRI54321.1"/>
    </source>
</evidence>
<comment type="subunit">
    <text evidence="7">Monomer.</text>
</comment>
<keyword evidence="7" id="KW-0479">Metal-binding</keyword>
<dbReference type="GO" id="GO:0005829">
    <property type="term" value="C:cytosol"/>
    <property type="evidence" value="ECO:0007669"/>
    <property type="project" value="TreeGrafter"/>
</dbReference>
<dbReference type="EMBL" id="LN847065">
    <property type="protein sequence ID" value="CRI43179.1"/>
    <property type="molecule type" value="Genomic_DNA"/>
</dbReference>
<keyword evidence="3 7" id="KW-0547">Nucleotide-binding</keyword>
<evidence type="ECO:0000313" key="19">
    <source>
        <dbReference type="EMBL" id="CRI73734.1"/>
    </source>
</evidence>
<comment type="similarity">
    <text evidence="7">Belongs to the shikimate kinase family.</text>
</comment>
<evidence type="ECO:0000313" key="13">
    <source>
        <dbReference type="EMBL" id="CRI46559.1"/>
    </source>
</evidence>
<dbReference type="PANTHER" id="PTHR21087">
    <property type="entry name" value="SHIKIMATE KINASE"/>
    <property type="match status" value="1"/>
</dbReference>
<feature type="binding site" evidence="7">
    <location>
        <position position="85"/>
    </location>
    <ligand>
        <name>substrate</name>
    </ligand>
</feature>
<comment type="catalytic activity">
    <reaction evidence="7">
        <text>shikimate + ATP = 3-phosphoshikimate + ADP + H(+)</text>
        <dbReference type="Rhea" id="RHEA:13121"/>
        <dbReference type="ChEBI" id="CHEBI:15378"/>
        <dbReference type="ChEBI" id="CHEBI:30616"/>
        <dbReference type="ChEBI" id="CHEBI:36208"/>
        <dbReference type="ChEBI" id="CHEBI:145989"/>
        <dbReference type="ChEBI" id="CHEBI:456216"/>
        <dbReference type="EC" id="2.7.1.71"/>
    </reaction>
</comment>
<dbReference type="EMBL" id="LN847009">
    <property type="protein sequence ID" value="CRI42092.1"/>
    <property type="molecule type" value="Genomic_DNA"/>
</dbReference>
<dbReference type="EMBL" id="LN849056">
    <property type="protein sequence ID" value="CRI73734.1"/>
    <property type="molecule type" value="Genomic_DNA"/>
</dbReference>
<dbReference type="EMBL" id="LN846999">
    <property type="protein sequence ID" value="CRI38702.1"/>
    <property type="molecule type" value="Genomic_DNA"/>
</dbReference>
<evidence type="ECO:0000256" key="1">
    <source>
        <dbReference type="ARBA" id="ARBA00022605"/>
    </source>
</evidence>
<dbReference type="HAMAP" id="MF_00109">
    <property type="entry name" value="Shikimate_kinase"/>
    <property type="match status" value="1"/>
</dbReference>
<evidence type="ECO:0000256" key="6">
    <source>
        <dbReference type="ARBA" id="ARBA00023141"/>
    </source>
</evidence>
<dbReference type="EMBL" id="LN847247">
    <property type="protein sequence ID" value="CRI52241.1"/>
    <property type="molecule type" value="Genomic_DNA"/>
</dbReference>
<evidence type="ECO:0000256" key="2">
    <source>
        <dbReference type="ARBA" id="ARBA00022679"/>
    </source>
</evidence>
<evidence type="ECO:0000313" key="12">
    <source>
        <dbReference type="EMBL" id="CRI44300.1"/>
    </source>
</evidence>
<dbReference type="InterPro" id="IPR031322">
    <property type="entry name" value="Shikimate/glucono_kinase"/>
</dbReference>
<keyword evidence="1 7" id="KW-0028">Amino-acid biosynthesis</keyword>
<name>A0A0F7WL14_CHLPN</name>
<keyword evidence="4 7" id="KW-0418">Kinase</keyword>
<reference evidence="9" key="1">
    <citation type="submission" date="2015-05" db="EMBL/GenBank/DDBJ databases">
        <authorList>
            <person name="Rattei Thomas"/>
        </authorList>
    </citation>
    <scope>NUCLEOTIDE SEQUENCE</scope>
    <source>
        <strain evidence="8">CV15</strain>
        <strain evidence="9">CWL029c</strain>
        <strain evidence="11">DC9</strain>
        <strain evidence="10">GiD</strain>
        <strain evidence="12">H12</strain>
        <strain evidence="13">MUL2216</strain>
        <strain evidence="14">Panola</strain>
        <strain evidence="16">PB1</strain>
        <strain evidence="15">U1271</strain>
        <strain evidence="17">UZG1</strain>
        <strain evidence="18">Wien2</strain>
        <strain evidence="19">YK41</strain>
    </source>
</reference>
<evidence type="ECO:0000313" key="9">
    <source>
        <dbReference type="EMBL" id="CRI40965.1"/>
    </source>
</evidence>
<dbReference type="Pfam" id="PF01202">
    <property type="entry name" value="SKI"/>
    <property type="match status" value="1"/>
</dbReference>
<dbReference type="EMBL" id="LN847238">
    <property type="protein sequence ID" value="CRI47704.1"/>
    <property type="molecule type" value="Genomic_DNA"/>
</dbReference>
<dbReference type="PANTHER" id="PTHR21087:SF16">
    <property type="entry name" value="SHIKIMATE KINASE 1, CHLOROPLASTIC"/>
    <property type="match status" value="1"/>
</dbReference>
<proteinExistence type="inferred from homology"/>
<dbReference type="EMBL" id="LN847007">
    <property type="protein sequence ID" value="CRI40965.1"/>
    <property type="molecule type" value="Genomic_DNA"/>
</dbReference>
<dbReference type="UniPathway" id="UPA00053">
    <property type="reaction ID" value="UER00088"/>
</dbReference>
<comment type="cofactor">
    <cofactor evidence="7">
        <name>Mg(2+)</name>
        <dbReference type="ChEBI" id="CHEBI:18420"/>
    </cofactor>
    <text evidence="7">Binds 1 Mg(2+) ion per subunit.</text>
</comment>
<dbReference type="GO" id="GO:0005524">
    <property type="term" value="F:ATP binding"/>
    <property type="evidence" value="ECO:0007669"/>
    <property type="project" value="UniProtKB-UniRule"/>
</dbReference>
<dbReference type="SUPFAM" id="SSF52540">
    <property type="entry name" value="P-loop containing nucleoside triphosphate hydrolases"/>
    <property type="match status" value="1"/>
</dbReference>
<gene>
    <name evidence="7" type="primary">aroK</name>
    <name evidence="8" type="ORF">BN1224_CV15_C_05350</name>
    <name evidence="11" type="ORF">BN1224_DC9_CL_00630</name>
    <name evidence="10" type="ORF">BN1224_GiD_B_00750</name>
    <name evidence="12" type="ORF">BN1224_H12_FM_00340</name>
    <name evidence="13" type="ORF">BN1224_MUL2216_G_00470</name>
    <name evidence="14" type="ORF">BN1224_Panola_M_00660</name>
    <name evidence="16" type="ORF">BN1224_PB1_B_10800</name>
    <name evidence="15" type="ORF">BN1224_U1271_C_09250</name>
    <name evidence="17" type="ORF">BN1224_UZG1_C_01050</name>
    <name evidence="18" type="ORF">BN1224_Wien2_I_00780</name>
    <name evidence="19" type="ORF">BN1224_YK41_CE_00330</name>
    <name evidence="9" type="ORF">CWL029c_G_00660</name>
</gene>
<organism evidence="9">
    <name type="scientific">Chlamydia pneumoniae</name>
    <name type="common">Chlamydophila pneumoniae</name>
    <dbReference type="NCBI Taxonomy" id="83558"/>
    <lineage>
        <taxon>Bacteria</taxon>
        <taxon>Pseudomonadati</taxon>
        <taxon>Chlamydiota</taxon>
        <taxon>Chlamydiia</taxon>
        <taxon>Chlamydiales</taxon>
        <taxon>Chlamydiaceae</taxon>
        <taxon>Chlamydia/Chlamydophila group</taxon>
        <taxon>Chlamydia</taxon>
    </lineage>
</organism>
<dbReference type="EMBL" id="LN847228">
    <property type="protein sequence ID" value="CRI46559.1"/>
    <property type="molecule type" value="Genomic_DNA"/>
</dbReference>
<sequence>MRNVMTIILCGLPTSGKSSLGKALAKFLNLPFYDLDDLIVSNYSSALYSSSAEIYKAYGDQKFSECEARILETLPPEDALISLGGGTLMYEASYRAIQTRGALVFLSVELPLIYERLEKRGLPERLKEAMKTKPLSEILTERIDRMKEIADYIFPVDHVDHSSKSSLEQASQDLITLLKS</sequence>
<keyword evidence="7" id="KW-0963">Cytoplasm</keyword>
<dbReference type="EMBL" id="LN847240">
    <property type="protein sequence ID" value="CRI51111.1"/>
    <property type="molecule type" value="Genomic_DNA"/>
</dbReference>
<comment type="caution">
    <text evidence="7">Lacks conserved residue(s) required for the propagation of feature annotation.</text>
</comment>
<dbReference type="AlphaFoldDB" id="A0A0F7WL14"/>
<dbReference type="InterPro" id="IPR027417">
    <property type="entry name" value="P-loop_NTPase"/>
</dbReference>
<protein>
    <recommendedName>
        <fullName evidence="7">Shikimate kinase</fullName>
        <shortName evidence="7">SK</shortName>
        <ecNumber evidence="7">2.7.1.71</ecNumber>
    </recommendedName>
</protein>
<evidence type="ECO:0000256" key="3">
    <source>
        <dbReference type="ARBA" id="ARBA00022741"/>
    </source>
</evidence>
<dbReference type="PRINTS" id="PR01100">
    <property type="entry name" value="SHIKIMTKNASE"/>
</dbReference>
<keyword evidence="7" id="KW-0460">Magnesium</keyword>
<evidence type="ECO:0000256" key="7">
    <source>
        <dbReference type="HAMAP-Rule" id="MF_00109"/>
    </source>
</evidence>
<feature type="binding site" evidence="7">
    <location>
        <begin position="14"/>
        <end position="19"/>
    </location>
    <ligand>
        <name>ATP</name>
        <dbReference type="ChEBI" id="CHEBI:30616"/>
    </ligand>
</feature>
<evidence type="ECO:0000313" key="17">
    <source>
        <dbReference type="EMBL" id="CRI52241.1"/>
    </source>
</evidence>
<feature type="binding site" evidence="7">
    <location>
        <position position="120"/>
    </location>
    <ligand>
        <name>ATP</name>
        <dbReference type="ChEBI" id="CHEBI:30616"/>
    </ligand>
</feature>
<dbReference type="NCBIfam" id="NF001866">
    <property type="entry name" value="PRK00625.1"/>
    <property type="match status" value="1"/>
</dbReference>
<dbReference type="EMBL" id="LN847244">
    <property type="protein sequence ID" value="CRI50029.1"/>
    <property type="molecule type" value="Genomic_DNA"/>
</dbReference>
<feature type="binding site" evidence="7">
    <location>
        <position position="36"/>
    </location>
    <ligand>
        <name>substrate</name>
    </ligand>
</feature>
<feature type="binding site" evidence="7">
    <location>
        <position position="142"/>
    </location>
    <ligand>
        <name>substrate</name>
    </ligand>
</feature>
<dbReference type="GO" id="GO:0009423">
    <property type="term" value="P:chorismate biosynthetic process"/>
    <property type="evidence" value="ECO:0007669"/>
    <property type="project" value="UniProtKB-UniRule"/>
</dbReference>
<evidence type="ECO:0000256" key="5">
    <source>
        <dbReference type="ARBA" id="ARBA00022840"/>
    </source>
</evidence>
<dbReference type="GO" id="GO:0009073">
    <property type="term" value="P:aromatic amino acid family biosynthetic process"/>
    <property type="evidence" value="ECO:0007669"/>
    <property type="project" value="UniProtKB-KW"/>
</dbReference>
<comment type="subcellular location">
    <subcellularLocation>
        <location evidence="7">Cytoplasm</location>
    </subcellularLocation>
</comment>
<dbReference type="InterPro" id="IPR000623">
    <property type="entry name" value="Shikimate_kinase/TSH1"/>
</dbReference>
<comment type="function">
    <text evidence="7">Catalyzes the specific phosphorylation of the 3-hydroxyl group of shikimic acid using ATP as a cosubstrate.</text>
</comment>
<dbReference type="GO" id="GO:0008652">
    <property type="term" value="P:amino acid biosynthetic process"/>
    <property type="evidence" value="ECO:0007669"/>
    <property type="project" value="UniProtKB-KW"/>
</dbReference>
<evidence type="ECO:0000256" key="4">
    <source>
        <dbReference type="ARBA" id="ARBA00022777"/>
    </source>
</evidence>
<evidence type="ECO:0000313" key="10">
    <source>
        <dbReference type="EMBL" id="CRI42092.1"/>
    </source>
</evidence>
<feature type="binding site" evidence="7">
    <location>
        <position position="18"/>
    </location>
    <ligand>
        <name>Mg(2+)</name>
        <dbReference type="ChEBI" id="CHEBI:18420"/>
    </ligand>
</feature>
<dbReference type="EMBL" id="LN847256">
    <property type="protein sequence ID" value="CRI54321.1"/>
    <property type="molecule type" value="Genomic_DNA"/>
</dbReference>
<dbReference type="GO" id="GO:0000287">
    <property type="term" value="F:magnesium ion binding"/>
    <property type="evidence" value="ECO:0007669"/>
    <property type="project" value="UniProtKB-UniRule"/>
</dbReference>
<comment type="pathway">
    <text evidence="7">Metabolic intermediate biosynthesis; chorismate biosynthesis; chorismate from D-erythrose 4-phosphate and phosphoenolpyruvate: step 5/7.</text>
</comment>